<dbReference type="AlphaFoldDB" id="J9FL72"/>
<accession>J9FL72</accession>
<dbReference type="EMBL" id="AMCI01005699">
    <property type="protein sequence ID" value="EJW95641.1"/>
    <property type="molecule type" value="Genomic_DNA"/>
</dbReference>
<gene>
    <name evidence="1" type="ORF">EVA_16254</name>
</gene>
<comment type="caution">
    <text evidence="1">The sequence shown here is derived from an EMBL/GenBank/DDBJ whole genome shotgun (WGS) entry which is preliminary data.</text>
</comment>
<name>J9FL72_9ZZZZ</name>
<organism evidence="1">
    <name type="scientific">gut metagenome</name>
    <dbReference type="NCBI Taxonomy" id="749906"/>
    <lineage>
        <taxon>unclassified sequences</taxon>
        <taxon>metagenomes</taxon>
        <taxon>organismal metagenomes</taxon>
    </lineage>
</organism>
<reference evidence="1" key="1">
    <citation type="journal article" date="2012" name="PLoS ONE">
        <title>Gene sets for utilization of primary and secondary nutrition supplies in the distal gut of endangered iberian lynx.</title>
        <authorList>
            <person name="Alcaide M."/>
            <person name="Messina E."/>
            <person name="Richter M."/>
            <person name="Bargiela R."/>
            <person name="Peplies J."/>
            <person name="Huws S.A."/>
            <person name="Newbold C.J."/>
            <person name="Golyshin P.N."/>
            <person name="Simon M.A."/>
            <person name="Lopez G."/>
            <person name="Yakimov M.M."/>
            <person name="Ferrer M."/>
        </authorList>
    </citation>
    <scope>NUCLEOTIDE SEQUENCE</scope>
</reference>
<sequence>MKKVVLALGLGLAALCPATAQQYIGMSGLIHVPSADLCPAGEARVGGHFLNREFTPDAYIDEGRNSIRRAIT</sequence>
<evidence type="ECO:0000313" key="1">
    <source>
        <dbReference type="EMBL" id="EJW95641.1"/>
    </source>
</evidence>
<proteinExistence type="predicted"/>
<protein>
    <submittedName>
        <fullName evidence="1">Secreted protein</fullName>
    </submittedName>
</protein>